<dbReference type="PANTHER" id="PTHR36595">
    <property type="entry name" value="TRANSMEMBRANE PROTEIN"/>
    <property type="match status" value="1"/>
</dbReference>
<protein>
    <recommendedName>
        <fullName evidence="5">Transmembrane protein</fullName>
    </recommendedName>
</protein>
<dbReference type="Proteomes" id="UP000525078">
    <property type="component" value="Unassembled WGS sequence"/>
</dbReference>
<proteinExistence type="predicted"/>
<sequence length="281" mass="32007">MLDVTLDLISQTASSSLFAFCFCNLIIVIILLGSKPVNSAHDQKQSDHAPPLSVVSIPKTVTHDDEAVKHNGLGMEERDILSHMDKEGKSRRKGRNKEHTNIFFVRTKGQDGKSFKALVMSVYLRGDDENARKAEKVPCEVLSVDVSKETMFEYGSTLDLIRYVVSNSLFIFCFCNLIIVIILMGSNKTRGERERCSKSVVKKQGRNGNEIRRYKESKTSVGISEGMIYAQKEEDENDRTNDGENDKKEKGKSKDEDELRKRVEEFIKKVNKEWKTEMLRT</sequence>
<keyword evidence="2" id="KW-0812">Transmembrane</keyword>
<keyword evidence="2" id="KW-1133">Transmembrane helix</keyword>
<gene>
    <name evidence="3" type="ORF">F8388_005768</name>
</gene>
<evidence type="ECO:0000256" key="1">
    <source>
        <dbReference type="SAM" id="MobiDB-lite"/>
    </source>
</evidence>
<feature type="region of interest" description="Disordered" evidence="1">
    <location>
        <begin position="226"/>
        <end position="258"/>
    </location>
</feature>
<evidence type="ECO:0000256" key="2">
    <source>
        <dbReference type="SAM" id="Phobius"/>
    </source>
</evidence>
<name>A0A7J6HP48_CANSA</name>
<feature type="transmembrane region" description="Helical" evidence="2">
    <location>
        <begin position="160"/>
        <end position="185"/>
    </location>
</feature>
<dbReference type="PANTHER" id="PTHR36595:SF1">
    <property type="entry name" value="TRANSMEMBRANE PROTEIN"/>
    <property type="match status" value="1"/>
</dbReference>
<feature type="transmembrane region" description="Helical" evidence="2">
    <location>
        <begin position="12"/>
        <end position="32"/>
    </location>
</feature>
<accession>A0A7J6HP48</accession>
<evidence type="ECO:0000313" key="3">
    <source>
        <dbReference type="EMBL" id="KAF4396498.1"/>
    </source>
</evidence>
<dbReference type="EMBL" id="JAATIP010000002">
    <property type="protein sequence ID" value="KAF4396498.1"/>
    <property type="molecule type" value="Genomic_DNA"/>
</dbReference>
<organism evidence="3 4">
    <name type="scientific">Cannabis sativa</name>
    <name type="common">Hemp</name>
    <name type="synonym">Marijuana</name>
    <dbReference type="NCBI Taxonomy" id="3483"/>
    <lineage>
        <taxon>Eukaryota</taxon>
        <taxon>Viridiplantae</taxon>
        <taxon>Streptophyta</taxon>
        <taxon>Embryophyta</taxon>
        <taxon>Tracheophyta</taxon>
        <taxon>Spermatophyta</taxon>
        <taxon>Magnoliopsida</taxon>
        <taxon>eudicotyledons</taxon>
        <taxon>Gunneridae</taxon>
        <taxon>Pentapetalae</taxon>
        <taxon>rosids</taxon>
        <taxon>fabids</taxon>
        <taxon>Rosales</taxon>
        <taxon>Cannabaceae</taxon>
        <taxon>Cannabis</taxon>
    </lineage>
</organism>
<comment type="caution">
    <text evidence="3">The sequence shown here is derived from an EMBL/GenBank/DDBJ whole genome shotgun (WGS) entry which is preliminary data.</text>
</comment>
<keyword evidence="2" id="KW-0472">Membrane</keyword>
<evidence type="ECO:0008006" key="5">
    <source>
        <dbReference type="Google" id="ProtNLM"/>
    </source>
</evidence>
<evidence type="ECO:0000313" key="4">
    <source>
        <dbReference type="Proteomes" id="UP000525078"/>
    </source>
</evidence>
<reference evidence="3 4" key="1">
    <citation type="journal article" date="2020" name="bioRxiv">
        <title>Sequence and annotation of 42 cannabis genomes reveals extensive copy number variation in cannabinoid synthesis and pathogen resistance genes.</title>
        <authorList>
            <person name="Mckernan K.J."/>
            <person name="Helbert Y."/>
            <person name="Kane L.T."/>
            <person name="Ebling H."/>
            <person name="Zhang L."/>
            <person name="Liu B."/>
            <person name="Eaton Z."/>
            <person name="Mclaughlin S."/>
            <person name="Kingan S."/>
            <person name="Baybayan P."/>
            <person name="Concepcion G."/>
            <person name="Jordan M."/>
            <person name="Riva A."/>
            <person name="Barbazuk W."/>
            <person name="Harkins T."/>
        </authorList>
    </citation>
    <scope>NUCLEOTIDE SEQUENCE [LARGE SCALE GENOMIC DNA]</scope>
    <source>
        <strain evidence="4">cv. Jamaican Lion 4</strain>
        <tissue evidence="3">Leaf</tissue>
    </source>
</reference>
<feature type="compositionally biased region" description="Basic and acidic residues" evidence="1">
    <location>
        <begin position="238"/>
        <end position="258"/>
    </location>
</feature>
<dbReference type="AlphaFoldDB" id="A0A7J6HP48"/>